<dbReference type="RefSeq" id="WP_204695484.1">
    <property type="nucleotide sequence ID" value="NZ_JAFBEC010000001.1"/>
</dbReference>
<name>A0ABS2P7F9_9BACL</name>
<dbReference type="Gene3D" id="3.30.2040.10">
    <property type="entry name" value="PSTPO5379-like domain"/>
    <property type="match status" value="1"/>
</dbReference>
<reference evidence="4 5" key="1">
    <citation type="submission" date="2021-01" db="EMBL/GenBank/DDBJ databases">
        <title>Genomic Encyclopedia of Type Strains, Phase IV (KMG-IV): sequencing the most valuable type-strain genomes for metagenomic binning, comparative biology and taxonomic classification.</title>
        <authorList>
            <person name="Goeker M."/>
        </authorList>
    </citation>
    <scope>NUCLEOTIDE SEQUENCE [LARGE SCALE GENOMIC DNA]</scope>
    <source>
        <strain evidence="4 5">DSM 25540</strain>
    </source>
</reference>
<dbReference type="InterPro" id="IPR009906">
    <property type="entry name" value="D-Glu_cyclase"/>
</dbReference>
<dbReference type="PIRSF" id="PIRSF029755">
    <property type="entry name" value="UCP029755"/>
    <property type="match status" value="1"/>
</dbReference>
<keyword evidence="5" id="KW-1185">Reference proteome</keyword>
<evidence type="ECO:0000313" key="5">
    <source>
        <dbReference type="Proteomes" id="UP000741863"/>
    </source>
</evidence>
<dbReference type="EC" id="4.2.1.-" evidence="3"/>
<dbReference type="PANTHER" id="PTHR32022:SF10">
    <property type="entry name" value="D-GLUTAMATE CYCLASE, MITOCHONDRIAL"/>
    <property type="match status" value="1"/>
</dbReference>
<comment type="similarity">
    <text evidence="1 3">Belongs to the D-glutamate cyclase family.</text>
</comment>
<accession>A0ABS2P7F9</accession>
<evidence type="ECO:0000256" key="1">
    <source>
        <dbReference type="ARBA" id="ARBA00007896"/>
    </source>
</evidence>
<organism evidence="4 5">
    <name type="scientific">Geomicrobium sediminis</name>
    <dbReference type="NCBI Taxonomy" id="1347788"/>
    <lineage>
        <taxon>Bacteria</taxon>
        <taxon>Bacillati</taxon>
        <taxon>Bacillota</taxon>
        <taxon>Bacilli</taxon>
        <taxon>Bacillales</taxon>
        <taxon>Geomicrobium</taxon>
    </lineage>
</organism>
<protein>
    <recommendedName>
        <fullName evidence="3">Putative hydro-lyase JOD17_000426</fullName>
        <ecNumber evidence="3">4.2.1.-</ecNumber>
    </recommendedName>
</protein>
<sequence>MKKREAIMEEIRSASFTTPTSGVADGYAQANLVVLDKKYAFDFLVYCERNKKACPILDVTDVGSPKPVLTGQQNDLRTDLPKYQVYEAGKLLKSVNDVTGYWTEDSVAFLLGCSFTFEEALRQNGIPIRHNEEKCNVPMFETNIDTIPAGPFSGPMVVSMRPMSQQDAVRAVQVTSRFPDVHGAPVHIGDPKAIGIDDITTPDYGDAVTIKEGEVPVFWACGVTPQAAAKANGLSMITHAPGHMYITNVKNETLGVL</sequence>
<evidence type="ECO:0000313" key="4">
    <source>
        <dbReference type="EMBL" id="MBM7631335.1"/>
    </source>
</evidence>
<dbReference type="Gene3D" id="3.40.1640.10">
    <property type="entry name" value="PSTPO5379-like"/>
    <property type="match status" value="1"/>
</dbReference>
<dbReference type="PANTHER" id="PTHR32022">
    <property type="entry name" value="D-GLUTAMATE CYCLASE, MITOCHONDRIAL"/>
    <property type="match status" value="1"/>
</dbReference>
<dbReference type="NCBIfam" id="NF003969">
    <property type="entry name" value="PRK05463.1"/>
    <property type="match status" value="1"/>
</dbReference>
<gene>
    <name evidence="4" type="ORF">JOD17_000426</name>
</gene>
<keyword evidence="2 3" id="KW-0456">Lyase</keyword>
<evidence type="ECO:0000256" key="2">
    <source>
        <dbReference type="ARBA" id="ARBA00023239"/>
    </source>
</evidence>
<dbReference type="SUPFAM" id="SSF160920">
    <property type="entry name" value="PSTPO5379-like"/>
    <property type="match status" value="1"/>
</dbReference>
<dbReference type="HAMAP" id="MF_01830">
    <property type="entry name" value="Hydro_lyase"/>
    <property type="match status" value="1"/>
</dbReference>
<dbReference type="InterPro" id="IPR038021">
    <property type="entry name" value="Putative_hydro-lyase"/>
</dbReference>
<dbReference type="Proteomes" id="UP000741863">
    <property type="component" value="Unassembled WGS sequence"/>
</dbReference>
<dbReference type="Pfam" id="PF07286">
    <property type="entry name" value="D-Glu_cyclase"/>
    <property type="match status" value="1"/>
</dbReference>
<dbReference type="EMBL" id="JAFBEC010000001">
    <property type="protein sequence ID" value="MBM7631335.1"/>
    <property type="molecule type" value="Genomic_DNA"/>
</dbReference>
<evidence type="ECO:0000256" key="3">
    <source>
        <dbReference type="HAMAP-Rule" id="MF_01830"/>
    </source>
</evidence>
<comment type="caution">
    <text evidence="4">The sequence shown here is derived from an EMBL/GenBank/DDBJ whole genome shotgun (WGS) entry which is preliminary data.</text>
</comment>
<proteinExistence type="inferred from homology"/>
<dbReference type="InterPro" id="IPR016938">
    <property type="entry name" value="UPF0317"/>
</dbReference>